<dbReference type="InParanoid" id="A0A167L7K8"/>
<dbReference type="RefSeq" id="XP_018287809.1">
    <property type="nucleotide sequence ID" value="XM_018442845.1"/>
</dbReference>
<name>A0A167L7K8_PHYB8</name>
<proteinExistence type="predicted"/>
<keyword evidence="2" id="KW-1185">Reference proteome</keyword>
<evidence type="ECO:0000313" key="2">
    <source>
        <dbReference type="Proteomes" id="UP000077315"/>
    </source>
</evidence>
<reference evidence="2" key="1">
    <citation type="submission" date="2015-06" db="EMBL/GenBank/DDBJ databases">
        <title>Expansion of signal transduction pathways in fungi by whole-genome duplication.</title>
        <authorList>
            <consortium name="DOE Joint Genome Institute"/>
            <person name="Corrochano L.M."/>
            <person name="Kuo A."/>
            <person name="Marcet-Houben M."/>
            <person name="Polaino S."/>
            <person name="Salamov A."/>
            <person name="Villalobos J.M."/>
            <person name="Alvarez M.I."/>
            <person name="Avalos J."/>
            <person name="Benito E.P."/>
            <person name="Benoit I."/>
            <person name="Burger G."/>
            <person name="Camino L.P."/>
            <person name="Canovas D."/>
            <person name="Cerda-Olmedo E."/>
            <person name="Cheng J.-F."/>
            <person name="Dominguez A."/>
            <person name="Elias M."/>
            <person name="Eslava A.P."/>
            <person name="Glaser F."/>
            <person name="Grimwood J."/>
            <person name="Gutierrez G."/>
            <person name="Heitman J."/>
            <person name="Henrissat B."/>
            <person name="Iturriaga E.A."/>
            <person name="Lang B.F."/>
            <person name="Lavin J.L."/>
            <person name="Lee S."/>
            <person name="Li W."/>
            <person name="Lindquist E."/>
            <person name="Lopez-Garcia S."/>
            <person name="Luque E.M."/>
            <person name="Marcos A.T."/>
            <person name="Martin J."/>
            <person name="McCluskey K."/>
            <person name="Medina H.R."/>
            <person name="Miralles-Duran A."/>
            <person name="Miyazaki A."/>
            <person name="Munoz-Torres E."/>
            <person name="Oguiza J.A."/>
            <person name="Ohm R."/>
            <person name="Olmedo M."/>
            <person name="Orejas M."/>
            <person name="Ortiz-Castellanos L."/>
            <person name="Pisabarro A.G."/>
            <person name="Rodriguez-Romero J."/>
            <person name="Ruiz-Herrera J."/>
            <person name="Ruiz-Vazquez R."/>
            <person name="Sanz C."/>
            <person name="Schackwitz W."/>
            <person name="Schmutz J."/>
            <person name="Shahriari M."/>
            <person name="Shelest E."/>
            <person name="Silva-Franco F."/>
            <person name="Soanes D."/>
            <person name="Syed K."/>
            <person name="Tagua V.G."/>
            <person name="Talbot N.J."/>
            <person name="Thon M."/>
            <person name="De vries R.P."/>
            <person name="Wiebenga A."/>
            <person name="Yadav J.S."/>
            <person name="Braun E.L."/>
            <person name="Baker S."/>
            <person name="Garre V."/>
            <person name="Horwitz B."/>
            <person name="Torres-Martinez S."/>
            <person name="Idnurm A."/>
            <person name="Herrera-Estrella A."/>
            <person name="Gabaldon T."/>
            <person name="Grigoriev I.V."/>
        </authorList>
    </citation>
    <scope>NUCLEOTIDE SEQUENCE [LARGE SCALE GENOMIC DNA]</scope>
    <source>
        <strain evidence="2">NRRL 1555(-)</strain>
    </source>
</reference>
<gene>
    <name evidence="1" type="ORF">PHYBLDRAFT_73397</name>
</gene>
<dbReference type="GeneID" id="29003751"/>
<accession>A0A167L7K8</accession>
<dbReference type="EMBL" id="KV440990">
    <property type="protein sequence ID" value="OAD69769.1"/>
    <property type="molecule type" value="Genomic_DNA"/>
</dbReference>
<dbReference type="VEuPathDB" id="FungiDB:PHYBLDRAFT_73397"/>
<organism evidence="1 2">
    <name type="scientific">Phycomyces blakesleeanus (strain ATCC 8743b / DSM 1359 / FGSC 10004 / NBRC 33097 / NRRL 1555)</name>
    <dbReference type="NCBI Taxonomy" id="763407"/>
    <lineage>
        <taxon>Eukaryota</taxon>
        <taxon>Fungi</taxon>
        <taxon>Fungi incertae sedis</taxon>
        <taxon>Mucoromycota</taxon>
        <taxon>Mucoromycotina</taxon>
        <taxon>Mucoromycetes</taxon>
        <taxon>Mucorales</taxon>
        <taxon>Phycomycetaceae</taxon>
        <taxon>Phycomyces</taxon>
    </lineage>
</organism>
<protein>
    <submittedName>
        <fullName evidence="1">Uncharacterized protein</fullName>
    </submittedName>
</protein>
<sequence>MYDEWFRKPTSRVTTTTVFLRIAYEIDTYKFQPEPSKYNNIALYILATYLITQNTQSTQSAQSTSKYSNYCLELSVFEHVYVYSSYCQLIGIFRKDILLTIFTIEIQWGFNRTEKKCTLALCSTGLYHDYQTAFFTDKVL</sequence>
<evidence type="ECO:0000313" key="1">
    <source>
        <dbReference type="EMBL" id="OAD69769.1"/>
    </source>
</evidence>
<dbReference type="Proteomes" id="UP000077315">
    <property type="component" value="Unassembled WGS sequence"/>
</dbReference>
<dbReference type="AlphaFoldDB" id="A0A167L7K8"/>